<accession>Q22WM5</accession>
<evidence type="ECO:0000256" key="4">
    <source>
        <dbReference type="ARBA" id="ARBA00022989"/>
    </source>
</evidence>
<dbReference type="InParanoid" id="Q22WM5"/>
<evidence type="ECO:0000313" key="8">
    <source>
        <dbReference type="EMBL" id="EAR89677.3"/>
    </source>
</evidence>
<evidence type="ECO:0000256" key="3">
    <source>
        <dbReference type="ARBA" id="ARBA00022692"/>
    </source>
</evidence>
<dbReference type="GeneID" id="7841771"/>
<keyword evidence="5 7" id="KW-0472">Membrane</keyword>
<evidence type="ECO:0000313" key="9">
    <source>
        <dbReference type="Proteomes" id="UP000009168"/>
    </source>
</evidence>
<keyword evidence="3 7" id="KW-0812">Transmembrane</keyword>
<feature type="transmembrane region" description="Helical" evidence="7">
    <location>
        <begin position="407"/>
        <end position="438"/>
    </location>
</feature>
<keyword evidence="6" id="KW-0325">Glycoprotein</keyword>
<evidence type="ECO:0000256" key="6">
    <source>
        <dbReference type="ARBA" id="ARBA00023180"/>
    </source>
</evidence>
<dbReference type="GO" id="GO:0005886">
    <property type="term" value="C:plasma membrane"/>
    <property type="evidence" value="ECO:0007669"/>
    <property type="project" value="UniProtKB-SubCell"/>
</dbReference>
<keyword evidence="4 7" id="KW-1133">Transmembrane helix</keyword>
<feature type="transmembrane region" description="Helical" evidence="7">
    <location>
        <begin position="458"/>
        <end position="479"/>
    </location>
</feature>
<dbReference type="PANTHER" id="PTHR12385">
    <property type="entry name" value="CHOLINE TRANSPORTER-LIKE (SLC FAMILY 44)"/>
    <property type="match status" value="1"/>
</dbReference>
<feature type="transmembrane region" description="Helical" evidence="7">
    <location>
        <begin position="251"/>
        <end position="273"/>
    </location>
</feature>
<dbReference type="RefSeq" id="XP_001009922.3">
    <property type="nucleotide sequence ID" value="XM_001009922.3"/>
</dbReference>
<dbReference type="Pfam" id="PF04515">
    <property type="entry name" value="Choline_transpo"/>
    <property type="match status" value="1"/>
</dbReference>
<feature type="transmembrane region" description="Helical" evidence="7">
    <location>
        <begin position="308"/>
        <end position="331"/>
    </location>
</feature>
<comment type="subcellular location">
    <subcellularLocation>
        <location evidence="7">Cell membrane</location>
        <topology evidence="7">Multi-pass membrane protein</topology>
    </subcellularLocation>
    <subcellularLocation>
        <location evidence="1">Membrane</location>
        <topology evidence="1">Multi-pass membrane protein</topology>
    </subcellularLocation>
</comment>
<evidence type="ECO:0000256" key="5">
    <source>
        <dbReference type="ARBA" id="ARBA00023136"/>
    </source>
</evidence>
<evidence type="ECO:0000256" key="7">
    <source>
        <dbReference type="RuleBase" id="RU368066"/>
    </source>
</evidence>
<dbReference type="EMBL" id="GG662819">
    <property type="protein sequence ID" value="EAR89677.3"/>
    <property type="molecule type" value="Genomic_DNA"/>
</dbReference>
<evidence type="ECO:0000256" key="1">
    <source>
        <dbReference type="ARBA" id="ARBA00004141"/>
    </source>
</evidence>
<gene>
    <name evidence="8" type="ORF">TTHERM_01217210</name>
</gene>
<dbReference type="KEGG" id="tet:TTHERM_01217210"/>
<dbReference type="eggNOG" id="KOG1362">
    <property type="taxonomic scope" value="Eukaryota"/>
</dbReference>
<organism evidence="8 9">
    <name type="scientific">Tetrahymena thermophila (strain SB210)</name>
    <dbReference type="NCBI Taxonomy" id="312017"/>
    <lineage>
        <taxon>Eukaryota</taxon>
        <taxon>Sar</taxon>
        <taxon>Alveolata</taxon>
        <taxon>Ciliophora</taxon>
        <taxon>Intramacronucleata</taxon>
        <taxon>Oligohymenophorea</taxon>
        <taxon>Hymenostomatida</taxon>
        <taxon>Tetrahymenina</taxon>
        <taxon>Tetrahymenidae</taxon>
        <taxon>Tetrahymena</taxon>
    </lineage>
</organism>
<dbReference type="GO" id="GO:0022857">
    <property type="term" value="F:transmembrane transporter activity"/>
    <property type="evidence" value="ECO:0007669"/>
    <property type="project" value="UniProtKB-UniRule"/>
</dbReference>
<reference evidence="9" key="1">
    <citation type="journal article" date="2006" name="PLoS Biol.">
        <title>Macronuclear genome sequence of the ciliate Tetrahymena thermophila, a model eukaryote.</title>
        <authorList>
            <person name="Eisen J.A."/>
            <person name="Coyne R.S."/>
            <person name="Wu M."/>
            <person name="Wu D."/>
            <person name="Thiagarajan M."/>
            <person name="Wortman J.R."/>
            <person name="Badger J.H."/>
            <person name="Ren Q."/>
            <person name="Amedeo P."/>
            <person name="Jones K.M."/>
            <person name="Tallon L.J."/>
            <person name="Delcher A.L."/>
            <person name="Salzberg S.L."/>
            <person name="Silva J.C."/>
            <person name="Haas B.J."/>
            <person name="Majoros W.H."/>
            <person name="Farzad M."/>
            <person name="Carlton J.M."/>
            <person name="Smith R.K. Jr."/>
            <person name="Garg J."/>
            <person name="Pearlman R.E."/>
            <person name="Karrer K.M."/>
            <person name="Sun L."/>
            <person name="Manning G."/>
            <person name="Elde N.C."/>
            <person name="Turkewitz A.P."/>
            <person name="Asai D.J."/>
            <person name="Wilkes D.E."/>
            <person name="Wang Y."/>
            <person name="Cai H."/>
            <person name="Collins K."/>
            <person name="Stewart B.A."/>
            <person name="Lee S.R."/>
            <person name="Wilamowska K."/>
            <person name="Weinberg Z."/>
            <person name="Ruzzo W.L."/>
            <person name="Wloga D."/>
            <person name="Gaertig J."/>
            <person name="Frankel J."/>
            <person name="Tsao C.-C."/>
            <person name="Gorovsky M.A."/>
            <person name="Keeling P.J."/>
            <person name="Waller R.F."/>
            <person name="Patron N.J."/>
            <person name="Cherry J.M."/>
            <person name="Stover N.A."/>
            <person name="Krieger C.J."/>
            <person name="del Toro C."/>
            <person name="Ryder H.F."/>
            <person name="Williamson S.C."/>
            <person name="Barbeau R.A."/>
            <person name="Hamilton E.P."/>
            <person name="Orias E."/>
        </authorList>
    </citation>
    <scope>NUCLEOTIDE SEQUENCE [LARGE SCALE GENOMIC DNA]</scope>
    <source>
        <strain evidence="9">SB210</strain>
    </source>
</reference>
<dbReference type="AlphaFoldDB" id="Q22WM5"/>
<dbReference type="Proteomes" id="UP000009168">
    <property type="component" value="Unassembled WGS sequence"/>
</dbReference>
<feature type="transmembrane region" description="Helical" evidence="7">
    <location>
        <begin position="223"/>
        <end position="244"/>
    </location>
</feature>
<proteinExistence type="inferred from homology"/>
<dbReference type="InterPro" id="IPR007603">
    <property type="entry name" value="Choline_transptr-like"/>
</dbReference>
<dbReference type="OrthoDB" id="420519at2759"/>
<sequence length="664" mass="77389">MDQYQSRIDLSGYNQQNQQQQQSIAYEFPIGKEGKKKDFIAGSPIKHDDNDLGEPSPVYLKNGTRSDRKCRDFICLVIFLFFIFYYVLVFFEMLSADFQFERISVPYDPDHRPCGHKEYKEHKYLFFATPDSNYLYRTVCVKECPKKLPQDLTGYSLECLPNSVIPKCEYSPTKDPNQQFLIYETTEYYNSICLPVDKHYFEEISPALSINRVYAEVGNIIKILHIIILAAFLSFVFGLIFFGFLGQCGDLLTWVFIFSFVLFMALLGSVLFLRGSGSYIPIIENPENQDELVYIEKRISELRNFEPYFYVTAFICWISSFTILGLVIYYHRKIKIIASQLKISAHFILQNQLILIVPFVLFVILLSFFIFWVYLNIQIVGTGVVKSTQNRMPFDQFEITKGQILKLLINLIFILIFRGFLVGCSDFLITSACSLWYYKKEKDNINTLKISLERLFKYHLGSIVFLGTVSTLLDYPIRISNLICDYLTNIKRKDKNDCSYYAASITLCGCLCFDKFLRYMNRYALIFISLAGDSYYDSSKQSYYLLKRHNRRFKLVRNLGGTFFTISKLFLALLSSLICYFVVISLPQYYQKVSDLLSPTLAFFILSYTTASFFIDVYSETSTSLILISYIDEEVEKYHYGKEDVYNCPHIIRGYLNSIRNARV</sequence>
<protein>
    <recommendedName>
        <fullName evidence="7">Choline transporter-like protein</fullName>
    </recommendedName>
</protein>
<comment type="function">
    <text evidence="7">Choline transporter.</text>
</comment>
<feature type="transmembrane region" description="Helical" evidence="7">
    <location>
        <begin position="555"/>
        <end position="584"/>
    </location>
</feature>
<dbReference type="PANTHER" id="PTHR12385:SF14">
    <property type="entry name" value="CHOLINE TRANSPORTER-LIKE 2"/>
    <property type="match status" value="1"/>
</dbReference>
<comment type="similarity">
    <text evidence="2 7">Belongs to the CTL (choline transporter-like) family.</text>
</comment>
<keyword evidence="9" id="KW-1185">Reference proteome</keyword>
<feature type="transmembrane region" description="Helical" evidence="7">
    <location>
        <begin position="352"/>
        <end position="375"/>
    </location>
</feature>
<feature type="transmembrane region" description="Helical" evidence="7">
    <location>
        <begin position="73"/>
        <end position="91"/>
    </location>
</feature>
<name>Q22WM5_TETTS</name>
<dbReference type="HOGENOM" id="CLU_432445_0_0_1"/>
<evidence type="ECO:0000256" key="2">
    <source>
        <dbReference type="ARBA" id="ARBA00007168"/>
    </source>
</evidence>
<feature type="transmembrane region" description="Helical" evidence="7">
    <location>
        <begin position="499"/>
        <end position="517"/>
    </location>
</feature>
<feature type="transmembrane region" description="Helical" evidence="7">
    <location>
        <begin position="596"/>
        <end position="618"/>
    </location>
</feature>